<gene>
    <name evidence="1" type="ORF">Asru_0086_38</name>
</gene>
<organism evidence="1 2">
    <name type="scientific">Acidisphaera rubrifaciens HS-AP3</name>
    <dbReference type="NCBI Taxonomy" id="1231350"/>
    <lineage>
        <taxon>Bacteria</taxon>
        <taxon>Pseudomonadati</taxon>
        <taxon>Pseudomonadota</taxon>
        <taxon>Alphaproteobacteria</taxon>
        <taxon>Acetobacterales</taxon>
        <taxon>Acetobacteraceae</taxon>
        <taxon>Acidisphaera</taxon>
    </lineage>
</organism>
<protein>
    <recommendedName>
        <fullName evidence="3">Phage protein</fullName>
    </recommendedName>
</protein>
<comment type="caution">
    <text evidence="1">The sequence shown here is derived from an EMBL/GenBank/DDBJ whole genome shotgun (WGS) entry which is preliminary data.</text>
</comment>
<evidence type="ECO:0000313" key="1">
    <source>
        <dbReference type="EMBL" id="GAN76362.1"/>
    </source>
</evidence>
<evidence type="ECO:0008006" key="3">
    <source>
        <dbReference type="Google" id="ProtNLM"/>
    </source>
</evidence>
<dbReference type="EMBL" id="BANB01000086">
    <property type="protein sequence ID" value="GAN76362.1"/>
    <property type="molecule type" value="Genomic_DNA"/>
</dbReference>
<dbReference type="OrthoDB" id="7283651at2"/>
<proteinExistence type="predicted"/>
<reference evidence="1 2" key="1">
    <citation type="submission" date="2012-11" db="EMBL/GenBank/DDBJ databases">
        <title>Whole genome sequence of Acidisphaera rubrifaciens HS-AP3.</title>
        <authorList>
            <person name="Azuma Y."/>
            <person name="Higashiura N."/>
            <person name="Hirakawa H."/>
            <person name="Matsushita K."/>
        </authorList>
    </citation>
    <scope>NUCLEOTIDE SEQUENCE [LARGE SCALE GENOMIC DNA]</scope>
    <source>
        <strain evidence="1 2">HS-AP3</strain>
    </source>
</reference>
<accession>A0A0D6P3Y4</accession>
<sequence>MADQSDVETVVTTLVAAAVYPGGTDQPSVCGADARIYRGWPMTAALEADLARGTVNVTVTPVEGSLRNTTRYPATWHAIAPAGAGMSASVSGWTATFSGTPAAGDLAGMIVDDKSYVYTVQAGDALDLVAANLGVLIRADRVANVIGASIAVPGAGRLVARVAVASSAISEVRRQTQTFRITCWCPDYATRDVIAAAIDTALAPLAFITLPDGTAARLRGTGGETTDRAEDAALFRRDLTYEVEYATTVVQTQPAMLIGVGVVDAVNTYLG</sequence>
<dbReference type="AlphaFoldDB" id="A0A0D6P3Y4"/>
<dbReference type="Proteomes" id="UP000032680">
    <property type="component" value="Unassembled WGS sequence"/>
</dbReference>
<name>A0A0D6P3Y4_9PROT</name>
<dbReference type="RefSeq" id="WP_048860165.1">
    <property type="nucleotide sequence ID" value="NZ_BANB01000086.1"/>
</dbReference>
<evidence type="ECO:0000313" key="2">
    <source>
        <dbReference type="Proteomes" id="UP000032680"/>
    </source>
</evidence>
<keyword evidence="2" id="KW-1185">Reference proteome</keyword>